<gene>
    <name evidence="2" type="ORF">DZ860_19865</name>
</gene>
<accession>A0A3A6QE80</accession>
<reference evidence="2 3" key="1">
    <citation type="submission" date="2018-08" db="EMBL/GenBank/DDBJ databases">
        <title>Vibrio isolated from the Eastern China Marginal Seas.</title>
        <authorList>
            <person name="Li Y."/>
        </authorList>
    </citation>
    <scope>NUCLEOTIDE SEQUENCE [LARGE SCALE GENOMIC DNA]</scope>
    <source>
        <strain evidence="2 3">BEI233</strain>
    </source>
</reference>
<proteinExistence type="predicted"/>
<evidence type="ECO:0000313" key="3">
    <source>
        <dbReference type="Proteomes" id="UP000273252"/>
    </source>
</evidence>
<comment type="caution">
    <text evidence="2">The sequence shown here is derived from an EMBL/GenBank/DDBJ whole genome shotgun (WGS) entry which is preliminary data.</text>
</comment>
<name>A0A3A6QE80_9VIBR</name>
<protein>
    <submittedName>
        <fullName evidence="2">Uncharacterized protein</fullName>
    </submittedName>
</protein>
<dbReference type="EMBL" id="QVMU01000027">
    <property type="protein sequence ID" value="RJX66541.1"/>
    <property type="molecule type" value="Genomic_DNA"/>
</dbReference>
<keyword evidence="3" id="KW-1185">Reference proteome</keyword>
<evidence type="ECO:0000256" key="1">
    <source>
        <dbReference type="SAM" id="Coils"/>
    </source>
</evidence>
<feature type="coiled-coil region" evidence="1">
    <location>
        <begin position="327"/>
        <end position="357"/>
    </location>
</feature>
<dbReference type="Proteomes" id="UP000273252">
    <property type="component" value="Unassembled WGS sequence"/>
</dbReference>
<organism evidence="2 3">
    <name type="scientific">Vibrio sinensis</name>
    <dbReference type="NCBI Taxonomy" id="2302434"/>
    <lineage>
        <taxon>Bacteria</taxon>
        <taxon>Pseudomonadati</taxon>
        <taxon>Pseudomonadota</taxon>
        <taxon>Gammaproteobacteria</taxon>
        <taxon>Vibrionales</taxon>
        <taxon>Vibrionaceae</taxon>
        <taxon>Vibrio</taxon>
    </lineage>
</organism>
<dbReference type="AlphaFoldDB" id="A0A3A6QE80"/>
<keyword evidence="1" id="KW-0175">Coiled coil</keyword>
<sequence>MPKTIITLPNTDVTPTTDAFPLTPTLPIAVCKPEKQPKKYKDIAYLMDGDYFYLLTEDACDFLDSAEEQLQTLIASKGKDNLMLILSQAGIIDGLLSADPSNFLSAQDKLEYEKEKQWIQDQDKHRIAYFDSQGVMSSFAVQGWHDEFASHTRKAEQYLEKGCKAAQKQGYVWDNGALYSPKEVKIKKYIAQYKRAREAFAEERDKTPQIQIENLEQRIVETKTFIESLPKGYDVHKAAELALSKSELSLAKKSPMLEKLTDAIENLALAGIATPEYALAEVSGEDGHDLLADYHRYMIDSDKFEKSLQERLSALDNATNHYAIPHKDILSEEYEALKSLRSKAKQLHQQAQIAIAKMANPCFLLWNPSDYKAKPSDRLFTNQFPLREYLRGAPNPQGRGGQFEQFRYFSLPHLAQPKVDGTITKPDWSPTLKNDTAYYAAMRQYVDRIPIEGRWFDERGLFIYDEFKQSLIKNNIQIETLGEDYTQGKEWQATLEQVLYSDALRKKIDPFDHSLQGQFFRFVTLNVNGGSEISTKLQVKSDLLASDSNFEGSSEQKIEAKAEVVLARGEINLVQAMNNRKYLYYPSASEVMPNRELDIKYKDEGEQKITQFCFGALQNRISIKAYGFAGANLALGASVKYGSNGLEFSDVYQRENHLGNEVLTTELVELKAEAQLGVELACYIDWHLPRGKHAIPDYLIDDQSQPMTLAKMAAKSEVAVELNLPFYFRLADKKILIGMEIGSVGAKFVVEGEINPDGLSAWVWQFQRLLRQCNYKRIEIADSETFNTMSMLSRSMLYSQMQVGLFLAEGKDTLDNILRVFDTERAGLVAYTLYQGDETFLQDWVRLMHPEALGPLIGTLLREPEETEILTESGQIENYSKEKTLAIQQISLANILRWLATDPAKTIIHRLVEEAFARTEPNKTSEYKEGRLLEFKAVKEKIELFLTQEVILNIDDELLDDRWRSLIKAQQHLGIISFPLYAEVSEQEYEFRMKLEDHKRNKMKAWGTY</sequence>
<dbReference type="OrthoDB" id="5591523at2"/>
<evidence type="ECO:0000313" key="2">
    <source>
        <dbReference type="EMBL" id="RJX66541.1"/>
    </source>
</evidence>